<evidence type="ECO:0000313" key="10">
    <source>
        <dbReference type="Proteomes" id="UP001055460"/>
    </source>
</evidence>
<dbReference type="EMBL" id="CP098808">
    <property type="protein sequence ID" value="USJ26349.1"/>
    <property type="molecule type" value="Genomic_DNA"/>
</dbReference>
<feature type="transmembrane region" description="Helical" evidence="6">
    <location>
        <begin position="137"/>
        <end position="158"/>
    </location>
</feature>
<dbReference type="RefSeq" id="WP_034789599.1">
    <property type="nucleotide sequence ID" value="NZ_CP015881.1"/>
</dbReference>
<dbReference type="InterPro" id="IPR050638">
    <property type="entry name" value="AA-Vitamin_Transporters"/>
</dbReference>
<dbReference type="InterPro" id="IPR037185">
    <property type="entry name" value="EmrE-like"/>
</dbReference>
<feature type="transmembrane region" description="Helical" evidence="6">
    <location>
        <begin position="164"/>
        <end position="181"/>
    </location>
</feature>
<feature type="transmembrane region" description="Helical" evidence="6">
    <location>
        <begin position="277"/>
        <end position="297"/>
    </location>
</feature>
<proteinExistence type="predicted"/>
<feature type="transmembrane region" description="Helical" evidence="6">
    <location>
        <begin position="52"/>
        <end position="74"/>
    </location>
</feature>
<evidence type="ECO:0000256" key="3">
    <source>
        <dbReference type="ARBA" id="ARBA00022692"/>
    </source>
</evidence>
<protein>
    <submittedName>
        <fullName evidence="8">EamA family transporter</fullName>
    </submittedName>
</protein>
<dbReference type="Proteomes" id="UP001055460">
    <property type="component" value="Plasmid pA"/>
</dbReference>
<geneLocation type="plasmid" evidence="8 10">
    <name>pA</name>
</geneLocation>
<feature type="domain" description="EamA" evidence="7">
    <location>
        <begin position="162"/>
        <end position="290"/>
    </location>
</feature>
<evidence type="ECO:0000313" key="9">
    <source>
        <dbReference type="EMBL" id="WFP93737.1"/>
    </source>
</evidence>
<evidence type="ECO:0000256" key="4">
    <source>
        <dbReference type="ARBA" id="ARBA00022989"/>
    </source>
</evidence>
<keyword evidence="11" id="KW-1185">Reference proteome</keyword>
<comment type="subcellular location">
    <subcellularLocation>
        <location evidence="1">Cell membrane</location>
        <topology evidence="1">Multi-pass membrane protein</topology>
    </subcellularLocation>
</comment>
<evidence type="ECO:0000256" key="1">
    <source>
        <dbReference type="ARBA" id="ARBA00004651"/>
    </source>
</evidence>
<gene>
    <name evidence="8" type="ORF">NE863_20505</name>
    <name evidence="9" type="ORF">P4B07_21100</name>
</gene>
<reference evidence="9 11" key="2">
    <citation type="submission" date="2023-03" db="EMBL/GenBank/DDBJ databases">
        <title>Comparative genome and transcriptome analysis combination mining strategies for increasing vitamin B12 production of Ensifer adhaerens strain.</title>
        <authorList>
            <person name="Yongheng L."/>
        </authorList>
    </citation>
    <scope>NUCLEOTIDE SEQUENCE [LARGE SCALE GENOMIC DNA]</scope>
    <source>
        <strain evidence="9 11">Casida A-T305</strain>
        <plasmid evidence="9 11">unnamedA</plasmid>
    </source>
</reference>
<name>A0A9Q9DCD8_ENSAD</name>
<dbReference type="EMBL" id="CP121309">
    <property type="protein sequence ID" value="WFP93737.1"/>
    <property type="molecule type" value="Genomic_DNA"/>
</dbReference>
<feature type="transmembrane region" description="Helical" evidence="6">
    <location>
        <begin position="222"/>
        <end position="239"/>
    </location>
</feature>
<evidence type="ECO:0000259" key="7">
    <source>
        <dbReference type="Pfam" id="PF00892"/>
    </source>
</evidence>
<feature type="transmembrane region" description="Helical" evidence="6">
    <location>
        <begin position="193"/>
        <end position="210"/>
    </location>
</feature>
<keyword evidence="2" id="KW-1003">Cell membrane</keyword>
<dbReference type="Pfam" id="PF00892">
    <property type="entry name" value="EamA"/>
    <property type="match status" value="1"/>
</dbReference>
<evidence type="ECO:0000256" key="6">
    <source>
        <dbReference type="SAM" id="Phobius"/>
    </source>
</evidence>
<evidence type="ECO:0000256" key="5">
    <source>
        <dbReference type="ARBA" id="ARBA00023136"/>
    </source>
</evidence>
<dbReference type="Proteomes" id="UP001214094">
    <property type="component" value="Plasmid unnamedA"/>
</dbReference>
<dbReference type="GeneID" id="29520739"/>
<dbReference type="InterPro" id="IPR000620">
    <property type="entry name" value="EamA_dom"/>
</dbReference>
<keyword evidence="3 6" id="KW-0812">Transmembrane</keyword>
<dbReference type="AlphaFoldDB" id="A0A9Q9DCD8"/>
<geneLocation type="plasmid" evidence="9 11">
    <name>unnamedA</name>
</geneLocation>
<evidence type="ECO:0000313" key="11">
    <source>
        <dbReference type="Proteomes" id="UP001214094"/>
    </source>
</evidence>
<dbReference type="PANTHER" id="PTHR32322">
    <property type="entry name" value="INNER MEMBRANE TRANSPORTER"/>
    <property type="match status" value="1"/>
</dbReference>
<accession>A0A9Q9DCD8</accession>
<dbReference type="KEGG" id="eah:FA04_20820"/>
<dbReference type="PANTHER" id="PTHR32322:SF18">
    <property type="entry name" value="S-ADENOSYLMETHIONINE_S-ADENOSYLHOMOCYSTEINE TRANSPORTER"/>
    <property type="match status" value="1"/>
</dbReference>
<feature type="transmembrane region" description="Helical" evidence="6">
    <location>
        <begin position="25"/>
        <end position="46"/>
    </location>
</feature>
<feature type="transmembrane region" description="Helical" evidence="6">
    <location>
        <begin position="112"/>
        <end position="130"/>
    </location>
</feature>
<sequence>MAETETTADSAWSEPGATDDTNGRVTLAIVFCLLSMSSVQFGAALSKPAMESVGAFGATWLRLSWAAAFLLILVRPPFLRYTRAQWISALSLGATMAVMTLCFFAAIARIPLGLAVAIEFLGPLTVAAVFGGRGWRLLCPVIAAAGVLCLSWDGSSWVADTRGLLFAFGAAIGWAGYIILMKQAGQRFKGLEGLAVSLLFAALFATPFGLSQAQSGFSFDMLLMTAGLAILVPLLPYALEFMALRRMQPSAFGILMSLEPAIGAVAGFIVLGQALSLNQIFGVALVMLASAAGTLLAKA</sequence>
<keyword evidence="4 6" id="KW-1133">Transmembrane helix</keyword>
<dbReference type="SUPFAM" id="SSF103481">
    <property type="entry name" value="Multidrug resistance efflux transporter EmrE"/>
    <property type="match status" value="1"/>
</dbReference>
<keyword evidence="8" id="KW-0614">Plasmid</keyword>
<dbReference type="GO" id="GO:0005886">
    <property type="term" value="C:plasma membrane"/>
    <property type="evidence" value="ECO:0007669"/>
    <property type="project" value="UniProtKB-SubCell"/>
</dbReference>
<keyword evidence="5 6" id="KW-0472">Membrane</keyword>
<reference evidence="8" key="1">
    <citation type="submission" date="2022-06" db="EMBL/GenBank/DDBJ databases">
        <title>Physiological and biochemical characterization and genomic elucidation of a strain of the genus Ensifer adhaerens M8 that combines arsenic oxidation and chromium reduction.</title>
        <authorList>
            <person name="Li X."/>
            <person name="Yu c."/>
        </authorList>
    </citation>
    <scope>NUCLEOTIDE SEQUENCE</scope>
    <source>
        <strain evidence="8">M8</strain>
        <plasmid evidence="8">pA</plasmid>
    </source>
</reference>
<evidence type="ECO:0000256" key="2">
    <source>
        <dbReference type="ARBA" id="ARBA00022475"/>
    </source>
</evidence>
<feature type="transmembrane region" description="Helical" evidence="6">
    <location>
        <begin position="86"/>
        <end position="106"/>
    </location>
</feature>
<evidence type="ECO:0000313" key="8">
    <source>
        <dbReference type="EMBL" id="USJ26349.1"/>
    </source>
</evidence>
<organism evidence="8 10">
    <name type="scientific">Ensifer adhaerens</name>
    <name type="common">Sinorhizobium morelense</name>
    <dbReference type="NCBI Taxonomy" id="106592"/>
    <lineage>
        <taxon>Bacteria</taxon>
        <taxon>Pseudomonadati</taxon>
        <taxon>Pseudomonadota</taxon>
        <taxon>Alphaproteobacteria</taxon>
        <taxon>Hyphomicrobiales</taxon>
        <taxon>Rhizobiaceae</taxon>
        <taxon>Sinorhizobium/Ensifer group</taxon>
        <taxon>Ensifer</taxon>
    </lineage>
</organism>
<feature type="transmembrane region" description="Helical" evidence="6">
    <location>
        <begin position="251"/>
        <end position="271"/>
    </location>
</feature>